<sequence length="274" mass="29748">MEPITFKQCFVGAWIDGFNALRNRPLLSLIVALVVLVSSALGISLKQLASAAAQGGDATYRINIALLSLGVGLVNLIALAVLAVHILRYVILGPDAARQSPWFGRDVWRYIWLSLQIVIAMMIAAFIPAFIIGFATRMSGNSHSYALLATFIVLMACAAVFVITRISLIYAQVAVGRSKRWGAAWQDSRGHFWSMFGTAFVTFLPLFGTGIVITLLLALVLRFMPEVTIAVLGSLILKTVFSIAWLAVACGVGGWLYHRYASQLLLMDGAPDDL</sequence>
<gene>
    <name evidence="2" type="ORF">SAMEA4530655_02029</name>
</gene>
<feature type="transmembrane region" description="Helical" evidence="1">
    <location>
        <begin position="66"/>
        <end position="91"/>
    </location>
</feature>
<feature type="transmembrane region" description="Helical" evidence="1">
    <location>
        <begin position="26"/>
        <end position="45"/>
    </location>
</feature>
<protein>
    <recommendedName>
        <fullName evidence="4">Transmembrane protein</fullName>
    </recommendedName>
</protein>
<evidence type="ECO:0000313" key="3">
    <source>
        <dbReference type="Proteomes" id="UP000215126"/>
    </source>
</evidence>
<feature type="transmembrane region" description="Helical" evidence="1">
    <location>
        <begin position="191"/>
        <end position="223"/>
    </location>
</feature>
<reference evidence="2 3" key="1">
    <citation type="submission" date="2017-06" db="EMBL/GenBank/DDBJ databases">
        <authorList>
            <consortium name="Pathogen Informatics"/>
        </authorList>
    </citation>
    <scope>NUCLEOTIDE SEQUENCE [LARGE SCALE GENOMIC DNA]</scope>
    <source>
        <strain evidence="2 3">NCTC13161</strain>
    </source>
</reference>
<evidence type="ECO:0008006" key="4">
    <source>
        <dbReference type="Google" id="ProtNLM"/>
    </source>
</evidence>
<keyword evidence="1" id="KW-0472">Membrane</keyword>
<dbReference type="EMBL" id="LT906435">
    <property type="protein sequence ID" value="SNU84520.1"/>
    <property type="molecule type" value="Genomic_DNA"/>
</dbReference>
<evidence type="ECO:0000313" key="2">
    <source>
        <dbReference type="EMBL" id="SNU84520.1"/>
    </source>
</evidence>
<accession>A0A239SGH4</accession>
<feature type="transmembrane region" description="Helical" evidence="1">
    <location>
        <begin position="235"/>
        <end position="257"/>
    </location>
</feature>
<feature type="transmembrane region" description="Helical" evidence="1">
    <location>
        <begin position="111"/>
        <end position="135"/>
    </location>
</feature>
<feature type="transmembrane region" description="Helical" evidence="1">
    <location>
        <begin position="147"/>
        <end position="171"/>
    </location>
</feature>
<name>A0A239SGH4_9BURK</name>
<dbReference type="Proteomes" id="UP000215126">
    <property type="component" value="Chromosome 1"/>
</dbReference>
<evidence type="ECO:0000256" key="1">
    <source>
        <dbReference type="SAM" id="Phobius"/>
    </source>
</evidence>
<keyword evidence="3" id="KW-1185">Reference proteome</keyword>
<organism evidence="2 3">
    <name type="scientific">Pandoraea sputorum</name>
    <dbReference type="NCBI Taxonomy" id="93222"/>
    <lineage>
        <taxon>Bacteria</taxon>
        <taxon>Pseudomonadati</taxon>
        <taxon>Pseudomonadota</taxon>
        <taxon>Betaproteobacteria</taxon>
        <taxon>Burkholderiales</taxon>
        <taxon>Burkholderiaceae</taxon>
        <taxon>Pandoraea</taxon>
    </lineage>
</organism>
<keyword evidence="1" id="KW-0812">Transmembrane</keyword>
<dbReference type="AlphaFoldDB" id="A0A239SGH4"/>
<proteinExistence type="predicted"/>
<keyword evidence="1" id="KW-1133">Transmembrane helix</keyword>